<dbReference type="SUPFAM" id="SSF103196">
    <property type="entry name" value="Roadblock/LC7 domain"/>
    <property type="match status" value="1"/>
</dbReference>
<protein>
    <recommendedName>
        <fullName evidence="3">Roadblock/LAMTOR2 domain-containing protein</fullName>
    </recommendedName>
</protein>
<organism evidence="1 2">
    <name type="scientific">Gnathostoma spinigerum</name>
    <dbReference type="NCBI Taxonomy" id="75299"/>
    <lineage>
        <taxon>Eukaryota</taxon>
        <taxon>Metazoa</taxon>
        <taxon>Ecdysozoa</taxon>
        <taxon>Nematoda</taxon>
        <taxon>Chromadorea</taxon>
        <taxon>Rhabditida</taxon>
        <taxon>Spirurina</taxon>
        <taxon>Gnathostomatomorpha</taxon>
        <taxon>Gnathostomatoidea</taxon>
        <taxon>Gnathostomatidae</taxon>
        <taxon>Gnathostoma</taxon>
    </lineage>
</organism>
<dbReference type="InterPro" id="IPR015019">
    <property type="entry name" value="LAMTOR3"/>
</dbReference>
<evidence type="ECO:0008006" key="3">
    <source>
        <dbReference type="Google" id="ProtNLM"/>
    </source>
</evidence>
<sequence length="77" mass="8513">MDITKSLSKLVKENSGVQHIFITDKDGIPIVSANESPGDDLRNRVQLISSYQVAVEQTTKLNLGEQRTSIFCHIGAR</sequence>
<evidence type="ECO:0000313" key="1">
    <source>
        <dbReference type="EMBL" id="MFH4982745.1"/>
    </source>
</evidence>
<dbReference type="Proteomes" id="UP001608902">
    <property type="component" value="Unassembled WGS sequence"/>
</dbReference>
<dbReference type="EMBL" id="JBGFUD010009994">
    <property type="protein sequence ID" value="MFH4982745.1"/>
    <property type="molecule type" value="Genomic_DNA"/>
</dbReference>
<keyword evidence="2" id="KW-1185">Reference proteome</keyword>
<evidence type="ECO:0000313" key="2">
    <source>
        <dbReference type="Proteomes" id="UP001608902"/>
    </source>
</evidence>
<dbReference type="Gene3D" id="3.30.450.30">
    <property type="entry name" value="Dynein light chain 2a, cytoplasmic"/>
    <property type="match status" value="1"/>
</dbReference>
<name>A0ABD6ES06_9BILA</name>
<reference evidence="1 2" key="1">
    <citation type="submission" date="2024-08" db="EMBL/GenBank/DDBJ databases">
        <title>Gnathostoma spinigerum genome.</title>
        <authorList>
            <person name="Gonzalez-Bertolin B."/>
            <person name="Monzon S."/>
            <person name="Zaballos A."/>
            <person name="Jimenez P."/>
            <person name="Dekumyoy P."/>
            <person name="Varona S."/>
            <person name="Cuesta I."/>
            <person name="Sumanam S."/>
            <person name="Adisakwattana P."/>
            <person name="Gasser R.B."/>
            <person name="Hernandez-Gonzalez A."/>
            <person name="Young N.D."/>
            <person name="Perteguer M.J."/>
        </authorList>
    </citation>
    <scope>NUCLEOTIDE SEQUENCE [LARGE SCALE GENOMIC DNA]</scope>
    <source>
        <strain evidence="1">AL3</strain>
        <tissue evidence="1">Liver</tissue>
    </source>
</reference>
<dbReference type="Pfam" id="PF08923">
    <property type="entry name" value="MAPKK1_Int"/>
    <property type="match status" value="1"/>
</dbReference>
<dbReference type="AlphaFoldDB" id="A0ABD6ES06"/>
<gene>
    <name evidence="1" type="ORF">AB6A40_009454</name>
</gene>
<accession>A0ABD6ES06</accession>
<comment type="caution">
    <text evidence="1">The sequence shown here is derived from an EMBL/GenBank/DDBJ whole genome shotgun (WGS) entry which is preliminary data.</text>
</comment>
<proteinExistence type="predicted"/>